<feature type="non-terminal residue" evidence="3">
    <location>
        <position position="1"/>
    </location>
</feature>
<dbReference type="Proteomes" id="UP000235371">
    <property type="component" value="Unassembled WGS sequence"/>
</dbReference>
<evidence type="ECO:0000313" key="4">
    <source>
        <dbReference type="Proteomes" id="UP000235371"/>
    </source>
</evidence>
<protein>
    <recommendedName>
        <fullName evidence="2">Myb-like domain-containing protein</fullName>
    </recommendedName>
</protein>
<dbReference type="OrthoDB" id="2143914at2759"/>
<feature type="compositionally biased region" description="Basic and acidic residues" evidence="1">
    <location>
        <begin position="1"/>
        <end position="10"/>
    </location>
</feature>
<accession>A0A2J6SX58</accession>
<reference evidence="3 4" key="1">
    <citation type="submission" date="2016-04" db="EMBL/GenBank/DDBJ databases">
        <title>A degradative enzymes factory behind the ericoid mycorrhizal symbiosis.</title>
        <authorList>
            <consortium name="DOE Joint Genome Institute"/>
            <person name="Martino E."/>
            <person name="Morin E."/>
            <person name="Grelet G."/>
            <person name="Kuo A."/>
            <person name="Kohler A."/>
            <person name="Daghino S."/>
            <person name="Barry K."/>
            <person name="Choi C."/>
            <person name="Cichocki N."/>
            <person name="Clum A."/>
            <person name="Copeland A."/>
            <person name="Hainaut M."/>
            <person name="Haridas S."/>
            <person name="Labutti K."/>
            <person name="Lindquist E."/>
            <person name="Lipzen A."/>
            <person name="Khouja H.-R."/>
            <person name="Murat C."/>
            <person name="Ohm R."/>
            <person name="Olson A."/>
            <person name="Spatafora J."/>
            <person name="Veneault-Fourrey C."/>
            <person name="Henrissat B."/>
            <person name="Grigoriev I."/>
            <person name="Martin F."/>
            <person name="Perotto S."/>
        </authorList>
    </citation>
    <scope>NUCLEOTIDE SEQUENCE [LARGE SCALE GENOMIC DNA]</scope>
    <source>
        <strain evidence="3 4">E</strain>
    </source>
</reference>
<feature type="region of interest" description="Disordered" evidence="1">
    <location>
        <begin position="1"/>
        <end position="35"/>
    </location>
</feature>
<keyword evidence="4" id="KW-1185">Reference proteome</keyword>
<dbReference type="EMBL" id="KZ613856">
    <property type="protein sequence ID" value="PMD55365.1"/>
    <property type="molecule type" value="Genomic_DNA"/>
</dbReference>
<feature type="region of interest" description="Disordered" evidence="1">
    <location>
        <begin position="50"/>
        <end position="104"/>
    </location>
</feature>
<dbReference type="InterPro" id="IPR009057">
    <property type="entry name" value="Homeodomain-like_sf"/>
</dbReference>
<evidence type="ECO:0000313" key="3">
    <source>
        <dbReference type="EMBL" id="PMD55365.1"/>
    </source>
</evidence>
<evidence type="ECO:0000259" key="2">
    <source>
        <dbReference type="PROSITE" id="PS50090"/>
    </source>
</evidence>
<name>A0A2J6SX58_9HELO</name>
<sequence>LGMRSDKETAAEAATPHDASAPSRMHPATVRPRIKRLRWTDEEDATVLKMKDEDGCSWEEISSPTGPQRRSSSTTMRSERVLMKPMSWMASSRRDGEAGPGSKL</sequence>
<dbReference type="InterPro" id="IPR001005">
    <property type="entry name" value="SANT/Myb"/>
</dbReference>
<dbReference type="PROSITE" id="PS50090">
    <property type="entry name" value="MYB_LIKE"/>
    <property type="match status" value="1"/>
</dbReference>
<dbReference type="GeneID" id="36589281"/>
<dbReference type="InParanoid" id="A0A2J6SX58"/>
<proteinExistence type="predicted"/>
<feature type="non-terminal residue" evidence="3">
    <location>
        <position position="104"/>
    </location>
</feature>
<organism evidence="3 4">
    <name type="scientific">Hyaloscypha bicolor E</name>
    <dbReference type="NCBI Taxonomy" id="1095630"/>
    <lineage>
        <taxon>Eukaryota</taxon>
        <taxon>Fungi</taxon>
        <taxon>Dikarya</taxon>
        <taxon>Ascomycota</taxon>
        <taxon>Pezizomycotina</taxon>
        <taxon>Leotiomycetes</taxon>
        <taxon>Helotiales</taxon>
        <taxon>Hyaloscyphaceae</taxon>
        <taxon>Hyaloscypha</taxon>
        <taxon>Hyaloscypha bicolor</taxon>
    </lineage>
</organism>
<dbReference type="AlphaFoldDB" id="A0A2J6SX58"/>
<gene>
    <name evidence="3" type="ORF">K444DRAFT_617806</name>
</gene>
<dbReference type="SUPFAM" id="SSF46689">
    <property type="entry name" value="Homeodomain-like"/>
    <property type="match status" value="1"/>
</dbReference>
<feature type="domain" description="Myb-like" evidence="2">
    <location>
        <begin position="31"/>
        <end position="82"/>
    </location>
</feature>
<dbReference type="RefSeq" id="XP_024732269.1">
    <property type="nucleotide sequence ID" value="XM_024881204.1"/>
</dbReference>
<evidence type="ECO:0000256" key="1">
    <source>
        <dbReference type="SAM" id="MobiDB-lite"/>
    </source>
</evidence>